<dbReference type="Pfam" id="PF21983">
    <property type="entry name" value="NikA-like"/>
    <property type="match status" value="1"/>
</dbReference>
<organism evidence="1 2">
    <name type="scientific">Neolewinella xylanilytica</name>
    <dbReference type="NCBI Taxonomy" id="1514080"/>
    <lineage>
        <taxon>Bacteria</taxon>
        <taxon>Pseudomonadati</taxon>
        <taxon>Bacteroidota</taxon>
        <taxon>Saprospiria</taxon>
        <taxon>Saprospirales</taxon>
        <taxon>Lewinellaceae</taxon>
        <taxon>Neolewinella</taxon>
    </lineage>
</organism>
<comment type="caution">
    <text evidence="1">The sequence shown here is derived from an EMBL/GenBank/DDBJ whole genome shotgun (WGS) entry which is preliminary data.</text>
</comment>
<dbReference type="InterPro" id="IPR053842">
    <property type="entry name" value="NikA-like"/>
</dbReference>
<sequence>MPIKQQTAANSNDDPSVVLPPLRLKLSERNAIDRRAKASDMSRSAFMREAALKSKIVVRKNKADVEMVRQLLAIGNNLNQYVKRAHIRGLDGHEQELVYRTIAKLETLLDTVIHGTENQQ</sequence>
<dbReference type="OrthoDB" id="681025at2"/>
<evidence type="ECO:0000313" key="1">
    <source>
        <dbReference type="EMBL" id="PPK83930.1"/>
    </source>
</evidence>
<proteinExistence type="predicted"/>
<protein>
    <submittedName>
        <fullName evidence="1">Ribbon-helix-helix CopG family protein</fullName>
    </submittedName>
</protein>
<dbReference type="RefSeq" id="WP_104421860.1">
    <property type="nucleotide sequence ID" value="NZ_PTJC01000010.1"/>
</dbReference>
<gene>
    <name evidence="1" type="ORF">CLV84_4303</name>
</gene>
<dbReference type="Proteomes" id="UP000237662">
    <property type="component" value="Unassembled WGS sequence"/>
</dbReference>
<evidence type="ECO:0000313" key="2">
    <source>
        <dbReference type="Proteomes" id="UP000237662"/>
    </source>
</evidence>
<accession>A0A2S6HZR8</accession>
<dbReference type="EMBL" id="PTJC01000010">
    <property type="protein sequence ID" value="PPK83930.1"/>
    <property type="molecule type" value="Genomic_DNA"/>
</dbReference>
<dbReference type="AlphaFoldDB" id="A0A2S6HZR8"/>
<reference evidence="1 2" key="1">
    <citation type="submission" date="2018-02" db="EMBL/GenBank/DDBJ databases">
        <title>Genomic Encyclopedia of Archaeal and Bacterial Type Strains, Phase II (KMG-II): from individual species to whole genera.</title>
        <authorList>
            <person name="Goeker M."/>
        </authorList>
    </citation>
    <scope>NUCLEOTIDE SEQUENCE [LARGE SCALE GENOMIC DNA]</scope>
    <source>
        <strain evidence="1 2">DSM 29526</strain>
    </source>
</reference>
<keyword evidence="2" id="KW-1185">Reference proteome</keyword>
<name>A0A2S6HZR8_9BACT</name>